<dbReference type="PANTHER" id="PTHR13370">
    <property type="entry name" value="RNA METHYLASE-RELATED"/>
    <property type="match status" value="1"/>
</dbReference>
<dbReference type="EMBL" id="UYJE01001824">
    <property type="protein sequence ID" value="VDI05535.1"/>
    <property type="molecule type" value="Genomic_DNA"/>
</dbReference>
<dbReference type="PANTHER" id="PTHR13370:SF3">
    <property type="entry name" value="TRNA (GUANINE(10)-N2)-METHYLTRANSFERASE HOMOLOG"/>
    <property type="match status" value="1"/>
</dbReference>
<evidence type="ECO:0000256" key="1">
    <source>
        <dbReference type="ARBA" id="ARBA00022603"/>
    </source>
</evidence>
<evidence type="ECO:0000256" key="3">
    <source>
        <dbReference type="SAM" id="Phobius"/>
    </source>
</evidence>
<dbReference type="EC" id="2.1.1.214" evidence="5"/>
<proteinExistence type="predicted"/>
<dbReference type="Proteomes" id="UP000596742">
    <property type="component" value="Unassembled WGS sequence"/>
</dbReference>
<feature type="transmembrane region" description="Helical" evidence="3">
    <location>
        <begin position="143"/>
        <end position="167"/>
    </location>
</feature>
<gene>
    <name evidence="5" type="ORF">MGAL_10B066131</name>
</gene>
<feature type="non-terminal residue" evidence="5">
    <location>
        <position position="1"/>
    </location>
</feature>
<sequence>MLSFPSACDNGYFGNKCANRCYCLTEPCSKGDGICQPIGCNEGWYGDSCNKECKSGYFGRNCGEFCGGCISSICDKLDGLCKNITGCNPGYLYEEYCNITCEDGYFGDNCTLKCNCMTGTCNSLTGKCFGDESESLSTETPNAAAIGGGVAAFIIAMLIIVAACVFYKRRLISTQKGAKTTSSDTTAYETRNSTNNSHQNEQQYEDLIRMDPTSPYQELTTPSVSNEYEQIDNTFSLPEDIFSFKGKVNLKNPDNTFGLLEYYGANKTEPPDKPFKIYFGRLIADGQRDLIQQFHLTKRHFIGNTSMDAGLSLIMSNLAQVKQNSVVFDPFVGT</sequence>
<evidence type="ECO:0000313" key="6">
    <source>
        <dbReference type="Proteomes" id="UP000596742"/>
    </source>
</evidence>
<organism evidence="5 6">
    <name type="scientific">Mytilus galloprovincialis</name>
    <name type="common">Mediterranean mussel</name>
    <dbReference type="NCBI Taxonomy" id="29158"/>
    <lineage>
        <taxon>Eukaryota</taxon>
        <taxon>Metazoa</taxon>
        <taxon>Spiralia</taxon>
        <taxon>Lophotrochozoa</taxon>
        <taxon>Mollusca</taxon>
        <taxon>Bivalvia</taxon>
        <taxon>Autobranchia</taxon>
        <taxon>Pteriomorphia</taxon>
        <taxon>Mytilida</taxon>
        <taxon>Mytiloidea</taxon>
        <taxon>Mytilidae</taxon>
        <taxon>Mytilinae</taxon>
        <taxon>Mytilus</taxon>
    </lineage>
</organism>
<evidence type="ECO:0000313" key="5">
    <source>
        <dbReference type="EMBL" id="VDI05535.1"/>
    </source>
</evidence>
<dbReference type="AlphaFoldDB" id="A0A8B6CK67"/>
<name>A0A8B6CK67_MYTGA</name>
<dbReference type="GO" id="GO:0160102">
    <property type="term" value="F:tRNA (guanine(10)-N2)-methyltransferase activity"/>
    <property type="evidence" value="ECO:0007669"/>
    <property type="project" value="UniProtKB-EC"/>
</dbReference>
<keyword evidence="3" id="KW-1133">Transmembrane helix</keyword>
<dbReference type="InterPro" id="IPR059073">
    <property type="entry name" value="TRMT11_N"/>
</dbReference>
<keyword evidence="3" id="KW-0472">Membrane</keyword>
<keyword evidence="2 5" id="KW-0808">Transferase</keyword>
<evidence type="ECO:0000259" key="4">
    <source>
        <dbReference type="Pfam" id="PF25904"/>
    </source>
</evidence>
<accession>A0A8B6CK67</accession>
<keyword evidence="3" id="KW-0812">Transmembrane</keyword>
<keyword evidence="6" id="KW-1185">Reference proteome</keyword>
<comment type="caution">
    <text evidence="5">The sequence shown here is derived from an EMBL/GenBank/DDBJ whole genome shotgun (WGS) entry which is preliminary data.</text>
</comment>
<protein>
    <submittedName>
        <fullName evidence="5">tRNA (Guanine10-N2)-methyltransferase</fullName>
        <ecNumber evidence="5">2.1.1.214</ecNumber>
    </submittedName>
</protein>
<reference evidence="5" key="1">
    <citation type="submission" date="2018-11" db="EMBL/GenBank/DDBJ databases">
        <authorList>
            <person name="Alioto T."/>
            <person name="Alioto T."/>
        </authorList>
    </citation>
    <scope>NUCLEOTIDE SEQUENCE</scope>
</reference>
<dbReference type="GO" id="GO:0005737">
    <property type="term" value="C:cytoplasm"/>
    <property type="evidence" value="ECO:0007669"/>
    <property type="project" value="TreeGrafter"/>
</dbReference>
<dbReference type="OrthoDB" id="296065at2759"/>
<keyword evidence="1 5" id="KW-0489">Methyltransferase</keyword>
<feature type="domain" description="tRNA (guanine(10)-N(2))-methyltransferase TRMT11 N-terminal" evidence="4">
    <location>
        <begin position="241"/>
        <end position="288"/>
    </location>
</feature>
<evidence type="ECO:0000256" key="2">
    <source>
        <dbReference type="ARBA" id="ARBA00022679"/>
    </source>
</evidence>
<dbReference type="Pfam" id="PF25904">
    <property type="entry name" value="Tmrp11_N"/>
    <property type="match status" value="1"/>
</dbReference>
<dbReference type="Gene3D" id="2.170.300.10">
    <property type="entry name" value="Tie2 ligand-binding domain superfamily"/>
    <property type="match status" value="1"/>
</dbReference>
<dbReference type="GO" id="GO:0032259">
    <property type="term" value="P:methylation"/>
    <property type="evidence" value="ECO:0007669"/>
    <property type="project" value="UniProtKB-KW"/>
</dbReference>